<accession>A0A1Q9A9E5</accession>
<reference evidence="1 4" key="2">
    <citation type="submission" date="2020-08" db="EMBL/GenBank/DDBJ databases">
        <title>Genomic Encyclopedia of Type Strains, Phase IV (KMG-IV): sequencing the most valuable type-strain genomes for metagenomic binning, comparative biology and taxonomic classification.</title>
        <authorList>
            <person name="Goeker M."/>
        </authorList>
    </citation>
    <scope>NUCLEOTIDE SEQUENCE [LARGE SCALE GENOMIC DNA]</scope>
    <source>
        <strain evidence="1 4">DSM 100021</strain>
    </source>
</reference>
<dbReference type="OrthoDB" id="7272256at2"/>
<reference evidence="2 3" key="1">
    <citation type="submission" date="2016-09" db="EMBL/GenBank/DDBJ databases">
        <title>Rhizobium oryziradicis sp. nov., isolated from the root of rice.</title>
        <authorList>
            <person name="Zhao J."/>
            <person name="Zhang X."/>
        </authorList>
    </citation>
    <scope>NUCLEOTIDE SEQUENCE [LARGE SCALE GENOMIC DNA]</scope>
    <source>
        <strain evidence="2 3">14971</strain>
    </source>
</reference>
<gene>
    <name evidence="2" type="ORF">BJF91_15760</name>
    <name evidence="1" type="ORF">GGQ71_004165</name>
</gene>
<dbReference type="EMBL" id="MKIN01000019">
    <property type="protein sequence ID" value="OLP51500.1"/>
    <property type="molecule type" value="Genomic_DNA"/>
</dbReference>
<dbReference type="RefSeq" id="WP_075613191.1">
    <property type="nucleotide sequence ID" value="NZ_JACIED010000006.1"/>
</dbReference>
<evidence type="ECO:0000313" key="2">
    <source>
        <dbReference type="EMBL" id="OLP51500.1"/>
    </source>
</evidence>
<dbReference type="STRING" id="887144.BJF91_15760"/>
<dbReference type="EMBL" id="JACIED010000006">
    <property type="protein sequence ID" value="MBB4009868.1"/>
    <property type="molecule type" value="Genomic_DNA"/>
</dbReference>
<evidence type="ECO:0000313" key="1">
    <source>
        <dbReference type="EMBL" id="MBB4009868.1"/>
    </source>
</evidence>
<dbReference type="Proteomes" id="UP000185598">
    <property type="component" value="Unassembled WGS sequence"/>
</dbReference>
<dbReference type="Proteomes" id="UP000544107">
    <property type="component" value="Unassembled WGS sequence"/>
</dbReference>
<sequence>MIADLFASLIAFFLVDPVEAELRARFASLNAPPAIIAQMQACMVDAGAQIVQRAVDQPVWAVRSSVAVGLGLTDPADIVIGISPACQAPLAWLSARNGGENV</sequence>
<comment type="caution">
    <text evidence="2">The sequence shown here is derived from an EMBL/GenBank/DDBJ whole genome shotgun (WGS) entry which is preliminary data.</text>
</comment>
<proteinExistence type="predicted"/>
<organism evidence="2 3">
    <name type="scientific">Allorhizobium taibaishanense</name>
    <dbReference type="NCBI Taxonomy" id="887144"/>
    <lineage>
        <taxon>Bacteria</taxon>
        <taxon>Pseudomonadati</taxon>
        <taxon>Pseudomonadota</taxon>
        <taxon>Alphaproteobacteria</taxon>
        <taxon>Hyphomicrobiales</taxon>
        <taxon>Rhizobiaceae</taxon>
        <taxon>Rhizobium/Agrobacterium group</taxon>
        <taxon>Allorhizobium</taxon>
    </lineage>
</organism>
<evidence type="ECO:0000313" key="3">
    <source>
        <dbReference type="Proteomes" id="UP000185598"/>
    </source>
</evidence>
<keyword evidence="3" id="KW-1185">Reference proteome</keyword>
<protein>
    <submittedName>
        <fullName evidence="2">Uncharacterized protein</fullName>
    </submittedName>
</protein>
<name>A0A1Q9A9E5_9HYPH</name>
<dbReference type="AlphaFoldDB" id="A0A1Q9A9E5"/>
<evidence type="ECO:0000313" key="4">
    <source>
        <dbReference type="Proteomes" id="UP000544107"/>
    </source>
</evidence>